<evidence type="ECO:0000259" key="1">
    <source>
        <dbReference type="Pfam" id="PF00535"/>
    </source>
</evidence>
<dbReference type="AlphaFoldDB" id="A0A6B3R0A2"/>
<dbReference type="EMBL" id="JAAIKD010000003">
    <property type="protein sequence ID" value="NEV93949.1"/>
    <property type="molecule type" value="Genomic_DNA"/>
</dbReference>
<keyword evidence="2" id="KW-0808">Transferase</keyword>
<dbReference type="Proteomes" id="UP000478505">
    <property type="component" value="Unassembled WGS sequence"/>
</dbReference>
<sequence length="350" mass="40824">MDITEFKKTYEKKKVIENDNQVTHNPVVSVCIQTYQHVSFIEQCLDSILIQETDFNYEILLGEDASTDGTREICMDYANRFPDKIRLFLHHRENNIKIGGQPTGRFNFLYNLYSANGKYIAVCEGDDYWTDPLKLQKQVDFLEENKGYVICFHKVALLSKGELLEDNITIVPKNHETITDLAEKGNYIHTPSVMFRSQNLNFPNEFKLSSIGDFFLYMLLARSGKIGYIDEKMAVYRLGSGIWSNKTAFERNLKTAYTFALLIKTNLFSEKVNQILLYRIRSFLKRFKDQLDLESLTMLTITPSIRNTLYQFFLDSANQEILKEDMDLSYSQLVKSLKRKLFKRLKSITN</sequence>
<name>A0A6B3R0A2_9FLAO</name>
<protein>
    <submittedName>
        <fullName evidence="2">Glycosyltransferase</fullName>
    </submittedName>
</protein>
<keyword evidence="3" id="KW-1185">Reference proteome</keyword>
<dbReference type="InterPro" id="IPR029044">
    <property type="entry name" value="Nucleotide-diphossugar_trans"/>
</dbReference>
<dbReference type="PANTHER" id="PTHR22916:SF3">
    <property type="entry name" value="UDP-GLCNAC:BETAGAL BETA-1,3-N-ACETYLGLUCOSAMINYLTRANSFERASE-LIKE PROTEIN 1"/>
    <property type="match status" value="1"/>
</dbReference>
<dbReference type="PANTHER" id="PTHR22916">
    <property type="entry name" value="GLYCOSYLTRANSFERASE"/>
    <property type="match status" value="1"/>
</dbReference>
<gene>
    <name evidence="2" type="ORF">G3567_07295</name>
</gene>
<comment type="caution">
    <text evidence="2">The sequence shown here is derived from an EMBL/GenBank/DDBJ whole genome shotgun (WGS) entry which is preliminary data.</text>
</comment>
<proteinExistence type="predicted"/>
<dbReference type="Gene3D" id="3.90.550.10">
    <property type="entry name" value="Spore Coat Polysaccharide Biosynthesis Protein SpsA, Chain A"/>
    <property type="match status" value="1"/>
</dbReference>
<dbReference type="SUPFAM" id="SSF53448">
    <property type="entry name" value="Nucleotide-diphospho-sugar transferases"/>
    <property type="match status" value="1"/>
</dbReference>
<dbReference type="GO" id="GO:0016758">
    <property type="term" value="F:hexosyltransferase activity"/>
    <property type="evidence" value="ECO:0007669"/>
    <property type="project" value="UniProtKB-ARBA"/>
</dbReference>
<evidence type="ECO:0000313" key="3">
    <source>
        <dbReference type="Proteomes" id="UP000478505"/>
    </source>
</evidence>
<dbReference type="RefSeq" id="WP_164004664.1">
    <property type="nucleotide sequence ID" value="NZ_JAAIKD010000003.1"/>
</dbReference>
<organism evidence="2 3">
    <name type="scientific">Psychroflexus aurantiacus</name>
    <dbReference type="NCBI Taxonomy" id="2709310"/>
    <lineage>
        <taxon>Bacteria</taxon>
        <taxon>Pseudomonadati</taxon>
        <taxon>Bacteroidota</taxon>
        <taxon>Flavobacteriia</taxon>
        <taxon>Flavobacteriales</taxon>
        <taxon>Flavobacteriaceae</taxon>
        <taxon>Psychroflexus</taxon>
    </lineage>
</organism>
<feature type="domain" description="Glycosyltransferase 2-like" evidence="1">
    <location>
        <begin position="29"/>
        <end position="156"/>
    </location>
</feature>
<dbReference type="Pfam" id="PF00535">
    <property type="entry name" value="Glycos_transf_2"/>
    <property type="match status" value="1"/>
</dbReference>
<accession>A0A6B3R0A2</accession>
<dbReference type="InterPro" id="IPR001173">
    <property type="entry name" value="Glyco_trans_2-like"/>
</dbReference>
<evidence type="ECO:0000313" key="2">
    <source>
        <dbReference type="EMBL" id="NEV93949.1"/>
    </source>
</evidence>
<reference evidence="2 3" key="1">
    <citation type="submission" date="2020-02" db="EMBL/GenBank/DDBJ databases">
        <title>Flavobacteriaceae Psychroflexus bacterium YR1-1, complete genome.</title>
        <authorList>
            <person name="Li Y."/>
            <person name="Wu S."/>
        </authorList>
    </citation>
    <scope>NUCLEOTIDE SEQUENCE [LARGE SCALE GENOMIC DNA]</scope>
    <source>
        <strain evidence="2 3">YR1-1</strain>
    </source>
</reference>